<evidence type="ECO:0000256" key="4">
    <source>
        <dbReference type="ARBA" id="ARBA00022946"/>
    </source>
</evidence>
<evidence type="ECO:0000256" key="1">
    <source>
        <dbReference type="ARBA" id="ARBA00002963"/>
    </source>
</evidence>
<comment type="function">
    <text evidence="1">Putative mitochondrial redox protein which could be involved in the reduction of small toxic molecules.</text>
</comment>
<keyword evidence="4" id="KW-0809">Transit peptide</keyword>
<dbReference type="AlphaFoldDB" id="A1CMN2"/>
<dbReference type="InterPro" id="IPR036249">
    <property type="entry name" value="Thioredoxin-like_sf"/>
</dbReference>
<dbReference type="VEuPathDB" id="FungiDB:ACLA_097600"/>
<dbReference type="RefSeq" id="XP_001270245.1">
    <property type="nucleotide sequence ID" value="XM_001270244.1"/>
</dbReference>
<evidence type="ECO:0000256" key="6">
    <source>
        <dbReference type="ARBA" id="ARBA00023128"/>
    </source>
</evidence>
<dbReference type="PANTHER" id="PTHR28071">
    <property type="entry name" value="REDOX PROTEIN FMP46, MITOCHONDRIAL-RELATED"/>
    <property type="match status" value="1"/>
</dbReference>
<dbReference type="Pfam" id="PF07955">
    <property type="entry name" value="DUF1687"/>
    <property type="match status" value="1"/>
</dbReference>
<dbReference type="eggNOG" id="ENOG502S4MH">
    <property type="taxonomic scope" value="Eukaryota"/>
</dbReference>
<dbReference type="OMA" id="IVDWNNG"/>
<dbReference type="GO" id="GO:0005739">
    <property type="term" value="C:mitochondrion"/>
    <property type="evidence" value="ECO:0007669"/>
    <property type="project" value="UniProtKB-SubCell"/>
</dbReference>
<evidence type="ECO:0000256" key="2">
    <source>
        <dbReference type="ARBA" id="ARBA00004173"/>
    </source>
</evidence>
<accession>A1CMN2</accession>
<evidence type="ECO:0000256" key="3">
    <source>
        <dbReference type="ARBA" id="ARBA00009734"/>
    </source>
</evidence>
<comment type="subcellular location">
    <subcellularLocation>
        <location evidence="2">Mitochondrion</location>
    </subcellularLocation>
</comment>
<sequence>MVFRFVSTHPLQAPISSTTTPKSSPQVSTSTNKTTFPGLPCQPKSIDPITLFHSPSLASSQRAHTILKQAASIASETATEDQASDYLEHAKRQRGEFSLEVTTAAPTADQLRNILDYVGGGVKASQIVTGAKDAQDALELFKKDQARFVKPVTVDWTHGKAVIGDNESEILKMVHQLDVD</sequence>
<evidence type="ECO:0008006" key="10">
    <source>
        <dbReference type="Google" id="ProtNLM"/>
    </source>
</evidence>
<feature type="region of interest" description="Disordered" evidence="7">
    <location>
        <begin position="13"/>
        <end position="40"/>
    </location>
</feature>
<keyword evidence="5" id="KW-0560">Oxidoreductase</keyword>
<feature type="compositionally biased region" description="Low complexity" evidence="7">
    <location>
        <begin position="14"/>
        <end position="31"/>
    </location>
</feature>
<dbReference type="HOGENOM" id="CLU_126094_0_0_1"/>
<keyword evidence="6" id="KW-0496">Mitochondrion</keyword>
<protein>
    <recommendedName>
        <fullName evidence="10">DUF1687 domain protein</fullName>
    </recommendedName>
</protein>
<dbReference type="Gene3D" id="3.40.30.10">
    <property type="entry name" value="Glutaredoxin"/>
    <property type="match status" value="1"/>
</dbReference>
<keyword evidence="9" id="KW-1185">Reference proteome</keyword>
<dbReference type="Proteomes" id="UP000006701">
    <property type="component" value="Unassembled WGS sequence"/>
</dbReference>
<evidence type="ECO:0000313" key="8">
    <source>
        <dbReference type="EMBL" id="EAW08819.1"/>
    </source>
</evidence>
<dbReference type="EMBL" id="DS027058">
    <property type="protein sequence ID" value="EAW08819.1"/>
    <property type="molecule type" value="Genomic_DNA"/>
</dbReference>
<dbReference type="KEGG" id="act:ACLA_097600"/>
<evidence type="ECO:0000256" key="5">
    <source>
        <dbReference type="ARBA" id="ARBA00023002"/>
    </source>
</evidence>
<proteinExistence type="inferred from homology"/>
<dbReference type="OrthoDB" id="59229at2759"/>
<name>A1CMN2_ASPCL</name>
<dbReference type="GeneID" id="4702256"/>
<dbReference type="SUPFAM" id="SSF52833">
    <property type="entry name" value="Thioredoxin-like"/>
    <property type="match status" value="1"/>
</dbReference>
<gene>
    <name evidence="8" type="ORF">ACLA_097600</name>
</gene>
<evidence type="ECO:0000313" key="9">
    <source>
        <dbReference type="Proteomes" id="UP000006701"/>
    </source>
</evidence>
<dbReference type="PANTHER" id="PTHR28071:SF1">
    <property type="entry name" value="REDOX PROTEIN FMP46, MITOCHONDRIAL-RELATED"/>
    <property type="match status" value="1"/>
</dbReference>
<dbReference type="GO" id="GO:0016491">
    <property type="term" value="F:oxidoreductase activity"/>
    <property type="evidence" value="ECO:0007669"/>
    <property type="project" value="UniProtKB-KW"/>
</dbReference>
<organism evidence="8 9">
    <name type="scientific">Aspergillus clavatus (strain ATCC 1007 / CBS 513.65 / DSM 816 / NCTC 3887 / NRRL 1 / QM 1276 / 107)</name>
    <dbReference type="NCBI Taxonomy" id="344612"/>
    <lineage>
        <taxon>Eukaryota</taxon>
        <taxon>Fungi</taxon>
        <taxon>Dikarya</taxon>
        <taxon>Ascomycota</taxon>
        <taxon>Pezizomycotina</taxon>
        <taxon>Eurotiomycetes</taxon>
        <taxon>Eurotiomycetidae</taxon>
        <taxon>Eurotiales</taxon>
        <taxon>Aspergillaceae</taxon>
        <taxon>Aspergillus</taxon>
        <taxon>Aspergillus subgen. Fumigati</taxon>
    </lineage>
</organism>
<comment type="similarity">
    <text evidence="3">Belongs to the FMP46 family.</text>
</comment>
<reference evidence="8 9" key="1">
    <citation type="journal article" date="2008" name="PLoS Genet.">
        <title>Genomic islands in the pathogenic filamentous fungus Aspergillus fumigatus.</title>
        <authorList>
            <person name="Fedorova N.D."/>
            <person name="Khaldi N."/>
            <person name="Joardar V.S."/>
            <person name="Maiti R."/>
            <person name="Amedeo P."/>
            <person name="Anderson M.J."/>
            <person name="Crabtree J."/>
            <person name="Silva J.C."/>
            <person name="Badger J.H."/>
            <person name="Albarraq A."/>
            <person name="Angiuoli S."/>
            <person name="Bussey H."/>
            <person name="Bowyer P."/>
            <person name="Cotty P.J."/>
            <person name="Dyer P.S."/>
            <person name="Egan A."/>
            <person name="Galens K."/>
            <person name="Fraser-Liggett C.M."/>
            <person name="Haas B.J."/>
            <person name="Inman J.M."/>
            <person name="Kent R."/>
            <person name="Lemieux S."/>
            <person name="Malavazi I."/>
            <person name="Orvis J."/>
            <person name="Roemer T."/>
            <person name="Ronning C.M."/>
            <person name="Sundaram J.P."/>
            <person name="Sutton G."/>
            <person name="Turner G."/>
            <person name="Venter J.C."/>
            <person name="White O.R."/>
            <person name="Whitty B.R."/>
            <person name="Youngman P."/>
            <person name="Wolfe K.H."/>
            <person name="Goldman G.H."/>
            <person name="Wortman J.R."/>
            <person name="Jiang B."/>
            <person name="Denning D.W."/>
            <person name="Nierman W.C."/>
        </authorList>
    </citation>
    <scope>NUCLEOTIDE SEQUENCE [LARGE SCALE GENOMIC DNA]</scope>
    <source>
        <strain evidence="9">ATCC 1007 / CBS 513.65 / DSM 816 / NCTC 3887 / NRRL 1</strain>
    </source>
</reference>
<dbReference type="InterPro" id="IPR012882">
    <property type="entry name" value="Fmp46"/>
</dbReference>
<evidence type="ECO:0000256" key="7">
    <source>
        <dbReference type="SAM" id="MobiDB-lite"/>
    </source>
</evidence>